<organism evidence="1">
    <name type="scientific">Siphoviridae sp. ctzpQ31</name>
    <dbReference type="NCBI Taxonomy" id="2823613"/>
    <lineage>
        <taxon>Viruses</taxon>
        <taxon>Duplodnaviria</taxon>
        <taxon>Heunggongvirae</taxon>
        <taxon>Uroviricota</taxon>
        <taxon>Caudoviricetes</taxon>
    </lineage>
</organism>
<reference evidence="1" key="1">
    <citation type="journal article" date="2021" name="Proc. Natl. Acad. Sci. U.S.A.">
        <title>A Catalog of Tens of Thousands of Viruses from Human Metagenomes Reveals Hidden Associations with Chronic Diseases.</title>
        <authorList>
            <person name="Tisza M.J."/>
            <person name="Buck C.B."/>
        </authorList>
    </citation>
    <scope>NUCLEOTIDE SEQUENCE</scope>
    <source>
        <strain evidence="1">CtzpQ31</strain>
    </source>
</reference>
<sequence length="43" mass="5338">MLLVICQFYDLIEKNIKSESMENNFIFFCIKYDNNNMNQIRWN</sequence>
<name>A0A8S5L8C2_9CAUD</name>
<evidence type="ECO:0000313" key="1">
    <source>
        <dbReference type="EMBL" id="DAD66157.1"/>
    </source>
</evidence>
<accession>A0A8S5L8C2</accession>
<proteinExistence type="predicted"/>
<protein>
    <submittedName>
        <fullName evidence="1">Uncharacterized protein</fullName>
    </submittedName>
</protein>
<dbReference type="EMBL" id="BK014654">
    <property type="protein sequence ID" value="DAD66157.1"/>
    <property type="molecule type" value="Genomic_DNA"/>
</dbReference>